<dbReference type="PIRSF" id="PIRSF018266">
    <property type="entry name" value="FecR"/>
    <property type="match status" value="1"/>
</dbReference>
<evidence type="ECO:0000313" key="4">
    <source>
        <dbReference type="EMBL" id="MDR6512017.1"/>
    </source>
</evidence>
<dbReference type="Proteomes" id="UP001184150">
    <property type="component" value="Unassembled WGS sequence"/>
</dbReference>
<dbReference type="InterPro" id="IPR012373">
    <property type="entry name" value="Ferrdict_sens_TM"/>
</dbReference>
<dbReference type="RefSeq" id="WP_309805698.1">
    <property type="nucleotide sequence ID" value="NZ_JAVDRD010000007.1"/>
</dbReference>
<keyword evidence="1 4" id="KW-0812">Transmembrane</keyword>
<dbReference type="Gene3D" id="2.60.120.1440">
    <property type="match status" value="1"/>
</dbReference>
<evidence type="ECO:0000259" key="2">
    <source>
        <dbReference type="Pfam" id="PF04773"/>
    </source>
</evidence>
<dbReference type="Pfam" id="PF16220">
    <property type="entry name" value="DUF4880"/>
    <property type="match status" value="1"/>
</dbReference>
<keyword evidence="1" id="KW-0472">Membrane</keyword>
<evidence type="ECO:0000259" key="3">
    <source>
        <dbReference type="Pfam" id="PF16220"/>
    </source>
</evidence>
<proteinExistence type="predicted"/>
<dbReference type="PANTHER" id="PTHR30273:SF2">
    <property type="entry name" value="PROTEIN FECR"/>
    <property type="match status" value="1"/>
</dbReference>
<dbReference type="InterPro" id="IPR032623">
    <property type="entry name" value="FecR_N"/>
</dbReference>
<name>A0ABU1MQ66_9SPHN</name>
<dbReference type="Pfam" id="PF04773">
    <property type="entry name" value="FecR"/>
    <property type="match status" value="1"/>
</dbReference>
<dbReference type="PANTHER" id="PTHR30273">
    <property type="entry name" value="PERIPLASMIC SIGNAL SENSOR AND SIGMA FACTOR ACTIVATOR FECR-RELATED"/>
    <property type="match status" value="1"/>
</dbReference>
<comment type="caution">
    <text evidence="4">The sequence shown here is derived from an EMBL/GenBank/DDBJ whole genome shotgun (WGS) entry which is preliminary data.</text>
</comment>
<keyword evidence="5" id="KW-1185">Reference proteome</keyword>
<keyword evidence="1" id="KW-1133">Transmembrane helix</keyword>
<dbReference type="InterPro" id="IPR006860">
    <property type="entry name" value="FecR"/>
</dbReference>
<feature type="transmembrane region" description="Helical" evidence="1">
    <location>
        <begin position="90"/>
        <end position="110"/>
    </location>
</feature>
<reference evidence="4 5" key="1">
    <citation type="submission" date="2023-07" db="EMBL/GenBank/DDBJ databases">
        <title>Sorghum-associated microbial communities from plants grown in Nebraska, USA.</title>
        <authorList>
            <person name="Schachtman D."/>
        </authorList>
    </citation>
    <scope>NUCLEOTIDE SEQUENCE [LARGE SCALE GENOMIC DNA]</scope>
    <source>
        <strain evidence="4 5">DS1027</strain>
    </source>
</reference>
<accession>A0ABU1MQ66</accession>
<dbReference type="EMBL" id="JAVDRD010000007">
    <property type="protein sequence ID" value="MDR6512017.1"/>
    <property type="molecule type" value="Genomic_DNA"/>
</dbReference>
<feature type="domain" description="FecR protein" evidence="2">
    <location>
        <begin position="123"/>
        <end position="212"/>
    </location>
</feature>
<gene>
    <name evidence="4" type="ORF">J2792_002900</name>
</gene>
<feature type="domain" description="FecR N-terminal" evidence="3">
    <location>
        <begin position="16"/>
        <end position="57"/>
    </location>
</feature>
<evidence type="ECO:0000256" key="1">
    <source>
        <dbReference type="SAM" id="Phobius"/>
    </source>
</evidence>
<sequence length="333" mass="35743">MTTVPPTGPEIDLIEEEAIAWFVVRQDAEGFTRQEEFEGWIARSAAHAASYARIERLYRDAAILQISDRYGADRHEPTIAVAQSRRWRGLLIAGLAAVAVAGLGLLLHAWSGSEPPSSPAQVLASDNGAIRSIHLADGSTITLDAASRVDVHLSGSQRRFALVNGRARLDLVKDGRPFIVTAAQEEIAGDTALLDVETSGEAGQAVLWRGAAQARPLWHDAALRSDAAPLRPSTARALGPHAGHQVSPRDAVGSRDWPSGWAEYRALPLGTLVEVVNSYGHTPLRIDDPAVASALVSGRFRLTDPDAVAQRLADVFNLVITRRADGIHLAARK</sequence>
<organism evidence="4 5">
    <name type="scientific">Novosphingobium capsulatum</name>
    <dbReference type="NCBI Taxonomy" id="13688"/>
    <lineage>
        <taxon>Bacteria</taxon>
        <taxon>Pseudomonadati</taxon>
        <taxon>Pseudomonadota</taxon>
        <taxon>Alphaproteobacteria</taxon>
        <taxon>Sphingomonadales</taxon>
        <taxon>Sphingomonadaceae</taxon>
        <taxon>Novosphingobium</taxon>
    </lineage>
</organism>
<evidence type="ECO:0000313" key="5">
    <source>
        <dbReference type="Proteomes" id="UP001184150"/>
    </source>
</evidence>
<protein>
    <submittedName>
        <fullName evidence="4">Transmembrane sensor</fullName>
    </submittedName>
</protein>